<gene>
    <name evidence="2" type="primary">ATP6</name>
</gene>
<proteinExistence type="evidence at transcript level"/>
<accession>D3GC06</accession>
<dbReference type="PANTHER" id="PTHR34565">
    <property type="entry name" value="TRANSMEMBRANE PROTEIN"/>
    <property type="match status" value="1"/>
</dbReference>
<keyword evidence="1" id="KW-0812">Transmembrane</keyword>
<dbReference type="PANTHER" id="PTHR34565:SF1">
    <property type="entry name" value="TRANSMEMBRANE PROTEIN"/>
    <property type="match status" value="1"/>
</dbReference>
<keyword evidence="1" id="KW-1133">Transmembrane helix</keyword>
<dbReference type="InterPro" id="IPR052867">
    <property type="entry name" value="ATP_Synthase_Subunit_6"/>
</dbReference>
<dbReference type="AlphaFoldDB" id="D3GC06"/>
<reference evidence="2" key="1">
    <citation type="journal article" date="2010" name="BMC Biotechnol.">
        <title>Yeast functional screen to identify genetic determinants capable of conferring abiotic stress tolerance in Jatropha curcas.</title>
        <authorList>
            <person name="Eswaran N."/>
            <person name="Parameswaran S."/>
            <person name="Sathram B."/>
            <person name="Anantharaman B."/>
            <person name="Kumar G R.K."/>
            <person name="Tangirala S.J."/>
        </authorList>
    </citation>
    <scope>NUCLEOTIDE SEQUENCE</scope>
</reference>
<dbReference type="EMBL" id="FJ619050">
    <property type="protein sequence ID" value="ACV50432.1"/>
    <property type="molecule type" value="mRNA"/>
</dbReference>
<sequence length="56" mass="6659">MPRKFDPWPVFFRREFNRNWPFLVGFGITGAVITKFSLGLTEEDAKNSKFVQRHKN</sequence>
<keyword evidence="1" id="KW-0472">Membrane</keyword>
<organism evidence="2">
    <name type="scientific">Jatropha curcas</name>
    <name type="common">Barbados nut</name>
    <dbReference type="NCBI Taxonomy" id="180498"/>
    <lineage>
        <taxon>Eukaryota</taxon>
        <taxon>Viridiplantae</taxon>
        <taxon>Streptophyta</taxon>
        <taxon>Embryophyta</taxon>
        <taxon>Tracheophyta</taxon>
        <taxon>Spermatophyta</taxon>
        <taxon>Magnoliopsida</taxon>
        <taxon>eudicotyledons</taxon>
        <taxon>Gunneridae</taxon>
        <taxon>Pentapetalae</taxon>
        <taxon>rosids</taxon>
        <taxon>fabids</taxon>
        <taxon>Malpighiales</taxon>
        <taxon>Euphorbiaceae</taxon>
        <taxon>Crotonoideae</taxon>
        <taxon>Jatropheae</taxon>
        <taxon>Jatropha</taxon>
    </lineage>
</organism>
<name>D3GC06_JATCU</name>
<evidence type="ECO:0000313" key="2">
    <source>
        <dbReference type="EMBL" id="ACV50432.1"/>
    </source>
</evidence>
<feature type="transmembrane region" description="Helical" evidence="1">
    <location>
        <begin position="20"/>
        <end position="40"/>
    </location>
</feature>
<protein>
    <submittedName>
        <fullName evidence="2">Mitochondrial ATP synthase 6kDa subunit</fullName>
    </submittedName>
</protein>
<evidence type="ECO:0000256" key="1">
    <source>
        <dbReference type="SAM" id="Phobius"/>
    </source>
</evidence>